<gene>
    <name evidence="2" type="ORF">BD626DRAFT_484333</name>
</gene>
<feature type="compositionally biased region" description="Acidic residues" evidence="1">
    <location>
        <begin position="362"/>
        <end position="371"/>
    </location>
</feature>
<comment type="caution">
    <text evidence="2">The sequence shown here is derived from an EMBL/GenBank/DDBJ whole genome shotgun (WGS) entry which is preliminary data.</text>
</comment>
<evidence type="ECO:0000313" key="3">
    <source>
        <dbReference type="Proteomes" id="UP000320762"/>
    </source>
</evidence>
<sequence>MPSKATSTSSIVYPPEAGDTIIKCTMPDGGFWSFGVSQRDLEGTGLYHLIRLERLKRPSTVRSSGRDVHHQPRTVLLDVDVDAGELRVLLDALLHGQRSELPVDLTIWRSAVLARLSPKYGSPVLTARALEHLCHTFCCNPDAVYQPPLADFTIAVSVVEAALALEGVKSWLLPGALAYCAQFPLHVIQKTASLLQCVDPPTQRLYSLPPDYHNICMRMQGSLENARDYRRATNFSAPSNPDCTAPALCRTTLDTASDLTAKDPTLLGATTRAAPKLERYLHDLCDACTLSYELADRVALYCIWDGLLELFDDGRTWTTIRAEARCYIQGLLVDGSEGLGGKRKAGLADRGEACKRAKVDDSDTDTDEDADSSFSHLLDRVMHYMRPSG</sequence>
<keyword evidence="3" id="KW-1185">Reference proteome</keyword>
<dbReference type="EMBL" id="VDMD01000003">
    <property type="protein sequence ID" value="TRM66953.1"/>
    <property type="molecule type" value="Genomic_DNA"/>
</dbReference>
<organism evidence="2 3">
    <name type="scientific">Schizophyllum amplum</name>
    <dbReference type="NCBI Taxonomy" id="97359"/>
    <lineage>
        <taxon>Eukaryota</taxon>
        <taxon>Fungi</taxon>
        <taxon>Dikarya</taxon>
        <taxon>Basidiomycota</taxon>
        <taxon>Agaricomycotina</taxon>
        <taxon>Agaricomycetes</taxon>
        <taxon>Agaricomycetidae</taxon>
        <taxon>Agaricales</taxon>
        <taxon>Schizophyllaceae</taxon>
        <taxon>Schizophyllum</taxon>
    </lineage>
</organism>
<name>A0A550CQ67_9AGAR</name>
<dbReference type="Proteomes" id="UP000320762">
    <property type="component" value="Unassembled WGS sequence"/>
</dbReference>
<reference evidence="2 3" key="1">
    <citation type="journal article" date="2019" name="New Phytol.">
        <title>Comparative genomics reveals unique wood-decay strategies and fruiting body development in the Schizophyllaceae.</title>
        <authorList>
            <person name="Almasi E."/>
            <person name="Sahu N."/>
            <person name="Krizsan K."/>
            <person name="Balint B."/>
            <person name="Kovacs G.M."/>
            <person name="Kiss B."/>
            <person name="Cseklye J."/>
            <person name="Drula E."/>
            <person name="Henrissat B."/>
            <person name="Nagy I."/>
            <person name="Chovatia M."/>
            <person name="Adam C."/>
            <person name="LaButti K."/>
            <person name="Lipzen A."/>
            <person name="Riley R."/>
            <person name="Grigoriev I.V."/>
            <person name="Nagy L.G."/>
        </authorList>
    </citation>
    <scope>NUCLEOTIDE SEQUENCE [LARGE SCALE GENOMIC DNA]</scope>
    <source>
        <strain evidence="2 3">NL-1724</strain>
    </source>
</reference>
<accession>A0A550CQ67</accession>
<evidence type="ECO:0000256" key="1">
    <source>
        <dbReference type="SAM" id="MobiDB-lite"/>
    </source>
</evidence>
<feature type="region of interest" description="Disordered" evidence="1">
    <location>
        <begin position="350"/>
        <end position="371"/>
    </location>
</feature>
<dbReference type="AlphaFoldDB" id="A0A550CQ67"/>
<dbReference type="OrthoDB" id="3045553at2759"/>
<protein>
    <submittedName>
        <fullName evidence="2">Uncharacterized protein</fullName>
    </submittedName>
</protein>
<proteinExistence type="predicted"/>
<feature type="compositionally biased region" description="Basic and acidic residues" evidence="1">
    <location>
        <begin position="350"/>
        <end position="361"/>
    </location>
</feature>
<evidence type="ECO:0000313" key="2">
    <source>
        <dbReference type="EMBL" id="TRM66953.1"/>
    </source>
</evidence>